<evidence type="ECO:0000256" key="4">
    <source>
        <dbReference type="ARBA" id="ARBA00022617"/>
    </source>
</evidence>
<evidence type="ECO:0000313" key="10">
    <source>
        <dbReference type="EMBL" id="KIJ14785.1"/>
    </source>
</evidence>
<keyword evidence="7 9" id="KW-0408">Iron</keyword>
<dbReference type="OrthoDB" id="2789670at2759"/>
<keyword evidence="4 9" id="KW-0349">Heme</keyword>
<dbReference type="HOGENOM" id="CLU_001570_2_3_1"/>
<dbReference type="GO" id="GO:0004497">
    <property type="term" value="F:monooxygenase activity"/>
    <property type="evidence" value="ECO:0007669"/>
    <property type="project" value="UniProtKB-KW"/>
</dbReference>
<dbReference type="GO" id="GO:0016705">
    <property type="term" value="F:oxidoreductase activity, acting on paired donors, with incorporation or reduction of molecular oxygen"/>
    <property type="evidence" value="ECO:0007669"/>
    <property type="project" value="InterPro"/>
</dbReference>
<dbReference type="InterPro" id="IPR001128">
    <property type="entry name" value="Cyt_P450"/>
</dbReference>
<keyword evidence="11" id="KW-1185">Reference proteome</keyword>
<keyword evidence="5 9" id="KW-0479">Metal-binding</keyword>
<feature type="binding site" description="axial binding residue" evidence="9">
    <location>
        <position position="379"/>
    </location>
    <ligand>
        <name>heme</name>
        <dbReference type="ChEBI" id="CHEBI:30413"/>
    </ligand>
    <ligandPart>
        <name>Fe</name>
        <dbReference type="ChEBI" id="CHEBI:18248"/>
    </ligandPart>
</feature>
<organism evidence="10 11">
    <name type="scientific">Paxillus involutus ATCC 200175</name>
    <dbReference type="NCBI Taxonomy" id="664439"/>
    <lineage>
        <taxon>Eukaryota</taxon>
        <taxon>Fungi</taxon>
        <taxon>Dikarya</taxon>
        <taxon>Basidiomycota</taxon>
        <taxon>Agaricomycotina</taxon>
        <taxon>Agaricomycetes</taxon>
        <taxon>Agaricomycetidae</taxon>
        <taxon>Boletales</taxon>
        <taxon>Paxilineae</taxon>
        <taxon>Paxillaceae</taxon>
        <taxon>Paxillus</taxon>
    </lineage>
</organism>
<gene>
    <name evidence="10" type="ORF">PAXINDRAFT_99849</name>
</gene>
<comment type="similarity">
    <text evidence="3">Belongs to the cytochrome P450 family.</text>
</comment>
<evidence type="ECO:0000256" key="6">
    <source>
        <dbReference type="ARBA" id="ARBA00023002"/>
    </source>
</evidence>
<accession>A0A0C9TGG7</accession>
<dbReference type="EMBL" id="KN819340">
    <property type="protein sequence ID" value="KIJ14785.1"/>
    <property type="molecule type" value="Genomic_DNA"/>
</dbReference>
<dbReference type="SUPFAM" id="SSF48264">
    <property type="entry name" value="Cytochrome P450"/>
    <property type="match status" value="1"/>
</dbReference>
<dbReference type="AlphaFoldDB" id="A0A0C9TGG7"/>
<evidence type="ECO:0000256" key="3">
    <source>
        <dbReference type="ARBA" id="ARBA00010617"/>
    </source>
</evidence>
<keyword evidence="8" id="KW-0503">Monooxygenase</keyword>
<dbReference type="GO" id="GO:0005506">
    <property type="term" value="F:iron ion binding"/>
    <property type="evidence" value="ECO:0007669"/>
    <property type="project" value="InterPro"/>
</dbReference>
<reference evidence="11" key="2">
    <citation type="submission" date="2015-01" db="EMBL/GenBank/DDBJ databases">
        <title>Evolutionary Origins and Diversification of the Mycorrhizal Mutualists.</title>
        <authorList>
            <consortium name="DOE Joint Genome Institute"/>
            <consortium name="Mycorrhizal Genomics Consortium"/>
            <person name="Kohler A."/>
            <person name="Kuo A."/>
            <person name="Nagy L.G."/>
            <person name="Floudas D."/>
            <person name="Copeland A."/>
            <person name="Barry K.W."/>
            <person name="Cichocki N."/>
            <person name="Veneault-Fourrey C."/>
            <person name="LaButti K."/>
            <person name="Lindquist E.A."/>
            <person name="Lipzen A."/>
            <person name="Lundell T."/>
            <person name="Morin E."/>
            <person name="Murat C."/>
            <person name="Riley R."/>
            <person name="Ohm R."/>
            <person name="Sun H."/>
            <person name="Tunlid A."/>
            <person name="Henrissat B."/>
            <person name="Grigoriev I.V."/>
            <person name="Hibbett D.S."/>
            <person name="Martin F."/>
        </authorList>
    </citation>
    <scope>NUCLEOTIDE SEQUENCE [LARGE SCALE GENOMIC DNA]</scope>
    <source>
        <strain evidence="11">ATCC 200175</strain>
    </source>
</reference>
<dbReference type="Proteomes" id="UP000053647">
    <property type="component" value="Unassembled WGS sequence"/>
</dbReference>
<dbReference type="InterPro" id="IPR036396">
    <property type="entry name" value="Cyt_P450_sf"/>
</dbReference>
<evidence type="ECO:0000313" key="11">
    <source>
        <dbReference type="Proteomes" id="UP000053647"/>
    </source>
</evidence>
<evidence type="ECO:0000256" key="9">
    <source>
        <dbReference type="PIRSR" id="PIRSR602401-1"/>
    </source>
</evidence>
<dbReference type="InterPro" id="IPR050364">
    <property type="entry name" value="Cytochrome_P450_fung"/>
</dbReference>
<evidence type="ECO:0000256" key="7">
    <source>
        <dbReference type="ARBA" id="ARBA00023004"/>
    </source>
</evidence>
<dbReference type="Pfam" id="PF00067">
    <property type="entry name" value="p450"/>
    <property type="match status" value="1"/>
</dbReference>
<protein>
    <recommendedName>
        <fullName evidence="12">Cytochrome P450</fullName>
    </recommendedName>
</protein>
<sequence>MDPSQPWLLFTKWSKRYGHLTFLDIRQRVLIINSLSVARELLEKRASKFSGRPETPSMRLYGWGFTTALLDDTDRWRQHRRFHQQGFRPEAALSWRPFQLQKAHILLLNLLASPEQMVDHVATFSASIIMAATYGYNTLPHKDPMVDLVNRATAVFTQNTSIINVACFTMFPFLVHLPMWLPGLSFYRNASVSRDLARKMLDIPFEYVKKSMADGSAEPSLASEFLSRSREAGGDEFLEEELIKEVAASGLTAGIDTTSSVLVAFFLAMAMHPKVQERAQAEIDEVVGRGRLPNFNDRASLPYVEAILRLAHTATEDDVYDGMFIPQKTIIMVNVWAIGHDESRYEDPNTFNPSRFLTPEGNLNDDNIHYIYGFGRRICPGRHLADASQWIAVASILAVFQIRKAKNEHGEDVEIVPQFSSGLVTRPAPFKCEIVPRSVESEELARTPQS</sequence>
<dbReference type="InterPro" id="IPR002401">
    <property type="entry name" value="Cyt_P450_E_grp-I"/>
</dbReference>
<comment type="pathway">
    <text evidence="2">Secondary metabolite biosynthesis.</text>
</comment>
<comment type="cofactor">
    <cofactor evidence="1 9">
        <name>heme</name>
        <dbReference type="ChEBI" id="CHEBI:30413"/>
    </cofactor>
</comment>
<evidence type="ECO:0000256" key="2">
    <source>
        <dbReference type="ARBA" id="ARBA00005179"/>
    </source>
</evidence>
<evidence type="ECO:0008006" key="12">
    <source>
        <dbReference type="Google" id="ProtNLM"/>
    </source>
</evidence>
<proteinExistence type="inferred from homology"/>
<dbReference type="GO" id="GO:0020037">
    <property type="term" value="F:heme binding"/>
    <property type="evidence" value="ECO:0007669"/>
    <property type="project" value="InterPro"/>
</dbReference>
<dbReference type="PANTHER" id="PTHR46300:SF7">
    <property type="entry name" value="P450, PUTATIVE (EUROFUNG)-RELATED"/>
    <property type="match status" value="1"/>
</dbReference>
<reference evidence="10 11" key="1">
    <citation type="submission" date="2014-06" db="EMBL/GenBank/DDBJ databases">
        <authorList>
            <consortium name="DOE Joint Genome Institute"/>
            <person name="Kuo A."/>
            <person name="Kohler A."/>
            <person name="Nagy L.G."/>
            <person name="Floudas D."/>
            <person name="Copeland A."/>
            <person name="Barry K.W."/>
            <person name="Cichocki N."/>
            <person name="Veneault-Fourrey C."/>
            <person name="LaButti K."/>
            <person name="Lindquist E.A."/>
            <person name="Lipzen A."/>
            <person name="Lundell T."/>
            <person name="Morin E."/>
            <person name="Murat C."/>
            <person name="Sun H."/>
            <person name="Tunlid A."/>
            <person name="Henrissat B."/>
            <person name="Grigoriev I.V."/>
            <person name="Hibbett D.S."/>
            <person name="Martin F."/>
            <person name="Nordberg H.P."/>
            <person name="Cantor M.N."/>
            <person name="Hua S.X."/>
        </authorList>
    </citation>
    <scope>NUCLEOTIDE SEQUENCE [LARGE SCALE GENOMIC DNA]</scope>
    <source>
        <strain evidence="10 11">ATCC 200175</strain>
    </source>
</reference>
<dbReference type="CDD" id="cd11065">
    <property type="entry name" value="CYP64-like"/>
    <property type="match status" value="1"/>
</dbReference>
<evidence type="ECO:0000256" key="8">
    <source>
        <dbReference type="ARBA" id="ARBA00023033"/>
    </source>
</evidence>
<dbReference type="PANTHER" id="PTHR46300">
    <property type="entry name" value="P450, PUTATIVE (EUROFUNG)-RELATED-RELATED"/>
    <property type="match status" value="1"/>
</dbReference>
<dbReference type="Gene3D" id="1.10.630.10">
    <property type="entry name" value="Cytochrome P450"/>
    <property type="match status" value="1"/>
</dbReference>
<evidence type="ECO:0000256" key="1">
    <source>
        <dbReference type="ARBA" id="ARBA00001971"/>
    </source>
</evidence>
<evidence type="ECO:0000256" key="5">
    <source>
        <dbReference type="ARBA" id="ARBA00022723"/>
    </source>
</evidence>
<dbReference type="PRINTS" id="PR00463">
    <property type="entry name" value="EP450I"/>
</dbReference>
<name>A0A0C9TGG7_PAXIN</name>
<keyword evidence="6" id="KW-0560">Oxidoreductase</keyword>